<comment type="caution">
    <text evidence="1">The sequence shown here is derived from an EMBL/GenBank/DDBJ whole genome shotgun (WGS) entry which is preliminary data.</text>
</comment>
<proteinExistence type="predicted"/>
<keyword evidence="2" id="KW-1185">Reference proteome</keyword>
<name>A0ACB9VR19_CHAAC</name>
<evidence type="ECO:0000313" key="2">
    <source>
        <dbReference type="Proteomes" id="UP001057452"/>
    </source>
</evidence>
<sequence>MPAPRTSHSPQQPRQPRWAPATSASDAERPGVSPQGPKRWQSKGWVPQHVPGHHPASGLSGSKA</sequence>
<reference evidence="1" key="1">
    <citation type="submission" date="2022-05" db="EMBL/GenBank/DDBJ databases">
        <title>Chromosome-level genome of Chaenocephalus aceratus.</title>
        <authorList>
            <person name="Park H."/>
        </authorList>
    </citation>
    <scope>NUCLEOTIDE SEQUENCE</scope>
    <source>
        <strain evidence="1">KU_202001</strain>
    </source>
</reference>
<feature type="non-terminal residue" evidence="1">
    <location>
        <position position="64"/>
    </location>
</feature>
<evidence type="ECO:0000313" key="1">
    <source>
        <dbReference type="EMBL" id="KAI4802045.1"/>
    </source>
</evidence>
<protein>
    <submittedName>
        <fullName evidence="1">Uncharacterized protein</fullName>
    </submittedName>
</protein>
<dbReference type="EMBL" id="CM043808">
    <property type="protein sequence ID" value="KAI4802045.1"/>
    <property type="molecule type" value="Genomic_DNA"/>
</dbReference>
<dbReference type="Proteomes" id="UP001057452">
    <property type="component" value="Chromosome 24"/>
</dbReference>
<gene>
    <name evidence="1" type="ORF">KUCAC02_019904</name>
</gene>
<accession>A0ACB9VR19</accession>
<organism evidence="1 2">
    <name type="scientific">Chaenocephalus aceratus</name>
    <name type="common">Blackfin icefish</name>
    <name type="synonym">Chaenichthys aceratus</name>
    <dbReference type="NCBI Taxonomy" id="36190"/>
    <lineage>
        <taxon>Eukaryota</taxon>
        <taxon>Metazoa</taxon>
        <taxon>Chordata</taxon>
        <taxon>Craniata</taxon>
        <taxon>Vertebrata</taxon>
        <taxon>Euteleostomi</taxon>
        <taxon>Actinopterygii</taxon>
        <taxon>Neopterygii</taxon>
        <taxon>Teleostei</taxon>
        <taxon>Neoteleostei</taxon>
        <taxon>Acanthomorphata</taxon>
        <taxon>Eupercaria</taxon>
        <taxon>Perciformes</taxon>
        <taxon>Notothenioidei</taxon>
        <taxon>Channichthyidae</taxon>
        <taxon>Chaenocephalus</taxon>
    </lineage>
</organism>